<accession>A0A917JEG6</accession>
<evidence type="ECO:0000256" key="5">
    <source>
        <dbReference type="RuleBase" id="RU003690"/>
    </source>
</evidence>
<dbReference type="InterPro" id="IPR033132">
    <property type="entry name" value="GH_1_N_CS"/>
</dbReference>
<keyword evidence="2 6" id="KW-0378">Hydrolase</keyword>
<reference evidence="7" key="1">
    <citation type="journal article" date="2014" name="Int. J. Syst. Evol. Microbiol.">
        <title>Complete genome sequence of Corynebacterium casei LMG S-19264T (=DSM 44701T), isolated from a smear-ripened cheese.</title>
        <authorList>
            <consortium name="US DOE Joint Genome Institute (JGI-PGF)"/>
            <person name="Walter F."/>
            <person name="Albersmeier A."/>
            <person name="Kalinowski J."/>
            <person name="Ruckert C."/>
        </authorList>
    </citation>
    <scope>NUCLEOTIDE SEQUENCE</scope>
    <source>
        <strain evidence="7">CCM 8433</strain>
    </source>
</reference>
<keyword evidence="8" id="KW-1185">Reference proteome</keyword>
<dbReference type="FunFam" id="3.20.20.80:FF:000004">
    <property type="entry name" value="Beta-glucosidase 6-phospho-beta-glucosidase"/>
    <property type="match status" value="1"/>
</dbReference>
<dbReference type="EMBL" id="BMDT01000003">
    <property type="protein sequence ID" value="GGI65368.1"/>
    <property type="molecule type" value="Genomic_DNA"/>
</dbReference>
<dbReference type="PRINTS" id="PR00131">
    <property type="entry name" value="GLHYDRLASE1"/>
</dbReference>
<dbReference type="PANTHER" id="PTHR10353">
    <property type="entry name" value="GLYCOSYL HYDROLASE"/>
    <property type="match status" value="1"/>
</dbReference>
<organism evidence="7 8">
    <name type="scientific">Enterococcus alcedinis</name>
    <dbReference type="NCBI Taxonomy" id="1274384"/>
    <lineage>
        <taxon>Bacteria</taxon>
        <taxon>Bacillati</taxon>
        <taxon>Bacillota</taxon>
        <taxon>Bacilli</taxon>
        <taxon>Lactobacillales</taxon>
        <taxon>Enterococcaceae</taxon>
        <taxon>Enterococcus</taxon>
    </lineage>
</organism>
<dbReference type="RefSeq" id="WP_188367206.1">
    <property type="nucleotide sequence ID" value="NZ_BMDT01000003.1"/>
</dbReference>
<comment type="similarity">
    <text evidence="1 5">Belongs to the glycosyl hydrolase 1 family.</text>
</comment>
<evidence type="ECO:0000256" key="1">
    <source>
        <dbReference type="ARBA" id="ARBA00010838"/>
    </source>
</evidence>
<evidence type="ECO:0000256" key="6">
    <source>
        <dbReference type="RuleBase" id="RU004468"/>
    </source>
</evidence>
<dbReference type="GO" id="GO:0008422">
    <property type="term" value="F:beta-glucosidase activity"/>
    <property type="evidence" value="ECO:0007669"/>
    <property type="project" value="TreeGrafter"/>
</dbReference>
<evidence type="ECO:0000313" key="8">
    <source>
        <dbReference type="Proteomes" id="UP000622610"/>
    </source>
</evidence>
<dbReference type="InterPro" id="IPR018120">
    <property type="entry name" value="Glyco_hydro_1_AS"/>
</dbReference>
<keyword evidence="3 6" id="KW-0326">Glycosidase</keyword>
<evidence type="ECO:0000256" key="2">
    <source>
        <dbReference type="ARBA" id="ARBA00022801"/>
    </source>
</evidence>
<dbReference type="InterPro" id="IPR001360">
    <property type="entry name" value="Glyco_hydro_1"/>
</dbReference>
<dbReference type="AlphaFoldDB" id="A0A917JEG6"/>
<evidence type="ECO:0000256" key="4">
    <source>
        <dbReference type="PROSITE-ProRule" id="PRU10055"/>
    </source>
</evidence>
<dbReference type="GO" id="GO:0005829">
    <property type="term" value="C:cytosol"/>
    <property type="evidence" value="ECO:0007669"/>
    <property type="project" value="TreeGrafter"/>
</dbReference>
<dbReference type="InterPro" id="IPR017853">
    <property type="entry name" value="GH"/>
</dbReference>
<sequence>MYHSKLDSFPDNFLWGAASAAYQIEGGWNTDGKGLTIWDQYAQVPGNTFENTDGKVAVDHYHRYKEDVQLMKKMGLKAYRFSVSWARILPDGEGEVNEAGVQFYEDLIDELIENGIEPLLTLYHWDLPLALQEKYQGWEGRETVQAFKKYCEVLFKRFANKVTYWITMNEQNVFTALGYRWQAHPPKVSDVKRMYQANHLINLAHAEAVASFREFVPKGKIGPSFGYGATYPASSHPQDVLAAENGDTFNNRWWLDVYCKGRYPVFMMKQLKKMGIAPEVTEVDENLLQSVKPDFLGINYYHGGTVKTNQWEELTKEAKEKEYSSIDPYQMAAKEGEITIESGMFQTIENPHLEKTDWGWEIDPVGFRVALRKVYAEYDLPVLITENGLGALDTLTEDKKIHDDYRINYLKDHLIELQKTITDGVEVLGYCAWSFTDLLSWLNGYKKRYGFIYIDRDNQEERSLERIPKDSFYWYQKVIETNGDNLTNDL</sequence>
<dbReference type="Proteomes" id="UP000622610">
    <property type="component" value="Unassembled WGS sequence"/>
</dbReference>
<name>A0A917JEG6_9ENTE</name>
<reference evidence="7" key="2">
    <citation type="submission" date="2020-09" db="EMBL/GenBank/DDBJ databases">
        <authorList>
            <person name="Sun Q."/>
            <person name="Sedlacek I."/>
        </authorList>
    </citation>
    <scope>NUCLEOTIDE SEQUENCE</scope>
    <source>
        <strain evidence="7">CCM 8433</strain>
    </source>
</reference>
<evidence type="ECO:0000313" key="7">
    <source>
        <dbReference type="EMBL" id="GGI65368.1"/>
    </source>
</evidence>
<feature type="active site" description="Nucleophile" evidence="4">
    <location>
        <position position="386"/>
    </location>
</feature>
<dbReference type="PANTHER" id="PTHR10353:SF136">
    <property type="entry name" value="ARYL-PHOSPHO-BETA-D-GLUCOSIDASE BGLC"/>
    <property type="match status" value="1"/>
</dbReference>
<dbReference type="PROSITE" id="PS00653">
    <property type="entry name" value="GLYCOSYL_HYDROL_F1_2"/>
    <property type="match status" value="1"/>
</dbReference>
<proteinExistence type="inferred from homology"/>
<evidence type="ECO:0000256" key="3">
    <source>
        <dbReference type="ARBA" id="ARBA00023295"/>
    </source>
</evidence>
<dbReference type="PROSITE" id="PS00572">
    <property type="entry name" value="GLYCOSYL_HYDROL_F1_1"/>
    <property type="match status" value="1"/>
</dbReference>
<dbReference type="SUPFAM" id="SSF51445">
    <property type="entry name" value="(Trans)glycosidases"/>
    <property type="match status" value="1"/>
</dbReference>
<protein>
    <submittedName>
        <fullName evidence="7">Beta-glucosidase</fullName>
    </submittedName>
</protein>
<dbReference type="Gene3D" id="3.20.20.80">
    <property type="entry name" value="Glycosidases"/>
    <property type="match status" value="1"/>
</dbReference>
<dbReference type="Pfam" id="PF00232">
    <property type="entry name" value="Glyco_hydro_1"/>
    <property type="match status" value="1"/>
</dbReference>
<gene>
    <name evidence="7" type="ORF">GCM10011482_10220</name>
</gene>
<comment type="caution">
    <text evidence="7">The sequence shown here is derived from an EMBL/GenBank/DDBJ whole genome shotgun (WGS) entry which is preliminary data.</text>
</comment>
<dbReference type="GO" id="GO:0016052">
    <property type="term" value="P:carbohydrate catabolic process"/>
    <property type="evidence" value="ECO:0007669"/>
    <property type="project" value="TreeGrafter"/>
</dbReference>